<comment type="similarity">
    <text evidence="4">In the C-terminal section; belongs to the glycosyl hydrolase 73 family.</text>
</comment>
<keyword evidence="8 13" id="KW-0378">Hydrolase</keyword>
<keyword evidence="6" id="KW-0574">Periplasm</keyword>
<evidence type="ECO:0000313" key="13">
    <source>
        <dbReference type="EMBL" id="KRG21508.1"/>
    </source>
</evidence>
<reference evidence="14" key="3">
    <citation type="submission" date="2021-06" db="EMBL/GenBank/DDBJ databases">
        <title>Genomic Description and Analysis of Intracellular Bacteria, Candidatus Berkiella cookevillensis and Candidatus Berkiella aquae.</title>
        <authorList>
            <person name="Kidane D.T."/>
            <person name="Mehari Y.T."/>
            <person name="Rice F.C."/>
            <person name="Arivett B.A."/>
            <person name="Farone A.L."/>
            <person name="Berk S.G."/>
            <person name="Farone M.B."/>
        </authorList>
    </citation>
    <scope>NUCLEOTIDE SEQUENCE</scope>
    <source>
        <strain evidence="14">HT99</strain>
    </source>
</reference>
<evidence type="ECO:0000256" key="6">
    <source>
        <dbReference type="ARBA" id="ARBA00022764"/>
    </source>
</evidence>
<dbReference type="SMART" id="SM00047">
    <property type="entry name" value="LYZ2"/>
    <property type="match status" value="1"/>
</dbReference>
<reference evidence="13" key="1">
    <citation type="submission" date="2015-09" db="EMBL/GenBank/DDBJ databases">
        <title>Draft Genome Sequences of Two Novel Amoeba-resistant Intranuclear Bacteria, Candidatus Berkiella cookevillensis and Candidatus Berkiella aquae.</title>
        <authorList>
            <person name="Mehari Y.T."/>
            <person name="Arivett B.A."/>
            <person name="Farone A.L."/>
            <person name="Gunderson J.H."/>
            <person name="Farone M.B."/>
        </authorList>
    </citation>
    <scope>NUCLEOTIDE SEQUENCE [LARGE SCALE GENOMIC DNA]</scope>
    <source>
        <strain evidence="13">HT99</strain>
    </source>
</reference>
<gene>
    <name evidence="13" type="primary">flgJ</name>
    <name evidence="14" type="ORF">HT99x_008325</name>
    <name evidence="13" type="ORF">HT99x_01260</name>
</gene>
<evidence type="ECO:0000256" key="3">
    <source>
        <dbReference type="ARBA" id="ARBA00006880"/>
    </source>
</evidence>
<dbReference type="EMBL" id="LKAJ01000004">
    <property type="protein sequence ID" value="KRG21508.1"/>
    <property type="molecule type" value="Genomic_DNA"/>
</dbReference>
<evidence type="ECO:0000256" key="7">
    <source>
        <dbReference type="ARBA" id="ARBA00022795"/>
    </source>
</evidence>
<evidence type="ECO:0000256" key="2">
    <source>
        <dbReference type="ARBA" id="ARBA00004418"/>
    </source>
</evidence>
<dbReference type="PRINTS" id="PR01002">
    <property type="entry name" value="FLGFLGJ"/>
</dbReference>
<dbReference type="Pfam" id="PF01832">
    <property type="entry name" value="Glucosaminidase"/>
    <property type="match status" value="1"/>
</dbReference>
<keyword evidence="15" id="KW-1185">Reference proteome</keyword>
<dbReference type="InterPro" id="IPR013377">
    <property type="entry name" value="FlgJ"/>
</dbReference>
<evidence type="ECO:0000256" key="10">
    <source>
        <dbReference type="ARBA" id="ARBA00023316"/>
    </source>
</evidence>
<evidence type="ECO:0000313" key="14">
    <source>
        <dbReference type="EMBL" id="MCS5711439.1"/>
    </source>
</evidence>
<dbReference type="InterPro" id="IPR051056">
    <property type="entry name" value="Glycosyl_Hydrolase_73"/>
</dbReference>
<evidence type="ECO:0000256" key="11">
    <source>
        <dbReference type="ARBA" id="ARBA00030835"/>
    </source>
</evidence>
<evidence type="ECO:0000256" key="1">
    <source>
        <dbReference type="ARBA" id="ARBA00002954"/>
    </source>
</evidence>
<accession>A0A0Q9YX15</accession>
<comment type="subcellular location">
    <subcellularLocation>
        <location evidence="2">Periplasm</location>
    </subcellularLocation>
</comment>
<sequence>METKYVNTFNYYDFSALKQLKSEADSENEASLKVIASQLESVFLQLVMKNMQDANESFKSDMFSRDKEDFYQDMLNQQMALSLSKAGGIGLADMIVQQLKGAGKTLPQQTGMLPLVAQSNKMKKEEQFEVPFAIQAQVETNTEPNAQPTSKVNEFVEALLPIAKQVAGMIGIDPKLLIAQSALETGWGKHMIHDENQVNANNLFGVKAFSSRDEQVTAQTTEYVDNQPIRQQAAFKSYSSMMDSLLDYVKLLQTKRYEKALANVEDPKAFLTELQNAGYATDPQYANKVLAIYENHPYLNEV</sequence>
<dbReference type="OrthoDB" id="289937at2"/>
<dbReference type="GO" id="GO:0071555">
    <property type="term" value="P:cell wall organization"/>
    <property type="evidence" value="ECO:0007669"/>
    <property type="project" value="UniProtKB-KW"/>
</dbReference>
<evidence type="ECO:0000259" key="12">
    <source>
        <dbReference type="SMART" id="SM00047"/>
    </source>
</evidence>
<evidence type="ECO:0000256" key="4">
    <source>
        <dbReference type="ARBA" id="ARBA00007974"/>
    </source>
</evidence>
<dbReference type="InterPro" id="IPR002901">
    <property type="entry name" value="MGlyc_endo_b_GlcNAc-like_dom"/>
</dbReference>
<keyword evidence="10" id="KW-0961">Cell wall biogenesis/degradation</keyword>
<dbReference type="PANTHER" id="PTHR33308:SF9">
    <property type="entry name" value="PEPTIDOGLYCAN HYDROLASE FLGJ"/>
    <property type="match status" value="1"/>
</dbReference>
<keyword evidence="9 13" id="KW-0326">Glycosidase</keyword>
<dbReference type="GO" id="GO:0042597">
    <property type="term" value="C:periplasmic space"/>
    <property type="evidence" value="ECO:0007669"/>
    <property type="project" value="UniProtKB-SubCell"/>
</dbReference>
<dbReference type="PANTHER" id="PTHR33308">
    <property type="entry name" value="PEPTIDOGLYCAN HYDROLASE FLGJ"/>
    <property type="match status" value="1"/>
</dbReference>
<dbReference type="InterPro" id="IPR019301">
    <property type="entry name" value="Flagellar_prot_FlgJ_N"/>
</dbReference>
<evidence type="ECO:0000256" key="9">
    <source>
        <dbReference type="ARBA" id="ARBA00023295"/>
    </source>
</evidence>
<dbReference type="Proteomes" id="UP000051497">
    <property type="component" value="Unassembled WGS sequence"/>
</dbReference>
<dbReference type="GO" id="GO:0004040">
    <property type="term" value="F:amidase activity"/>
    <property type="evidence" value="ECO:0007669"/>
    <property type="project" value="InterPro"/>
</dbReference>
<reference evidence="14" key="2">
    <citation type="journal article" date="2016" name="Genome Announc.">
        <title>Draft Genome Sequences of Two Novel Amoeba-Resistant Intranuclear Bacteria, 'Candidatus Berkiella cookevillensis' and 'Candidatus Berkiella aquae'.</title>
        <authorList>
            <person name="Mehari Y.T."/>
            <person name="Arivett B.A."/>
            <person name="Farone A.L."/>
            <person name="Gunderson J.H."/>
            <person name="Farone M.B."/>
        </authorList>
    </citation>
    <scope>NUCLEOTIDE SEQUENCE</scope>
    <source>
        <strain evidence="14">HT99</strain>
    </source>
</reference>
<evidence type="ECO:0000313" key="15">
    <source>
        <dbReference type="Proteomes" id="UP000051497"/>
    </source>
</evidence>
<organism evidence="13">
    <name type="scientific">Candidatus Berkiella aquae</name>
    <dbReference type="NCBI Taxonomy" id="295108"/>
    <lineage>
        <taxon>Bacteria</taxon>
        <taxon>Pseudomonadati</taxon>
        <taxon>Pseudomonadota</taxon>
        <taxon>Gammaproteobacteria</taxon>
        <taxon>Candidatus Berkiellales</taxon>
        <taxon>Candidatus Berkiellaceae</taxon>
        <taxon>Candidatus Berkiella</taxon>
    </lineage>
</organism>
<dbReference type="RefSeq" id="WP_075065892.1">
    <property type="nucleotide sequence ID" value="NZ_LKAJ02000001.1"/>
</dbReference>
<dbReference type="EMBL" id="LKAJ02000001">
    <property type="protein sequence ID" value="MCS5711439.1"/>
    <property type="molecule type" value="Genomic_DNA"/>
</dbReference>
<name>A0A0Q9YX15_9GAMM</name>
<keyword evidence="14" id="KW-0969">Cilium</keyword>
<feature type="domain" description="Mannosyl-glycoprotein endo-beta-N-acetylglucosamidase-like" evidence="12">
    <location>
        <begin position="145"/>
        <end position="300"/>
    </location>
</feature>
<comment type="function">
    <text evidence="1">Flagellum-specific muramidase which hydrolyzes the peptidoglycan layer to assemble the rod structure in the periplasmic space.</text>
</comment>
<dbReference type="Gene3D" id="1.10.530.10">
    <property type="match status" value="1"/>
</dbReference>
<comment type="caution">
    <text evidence="13">The sequence shown here is derived from an EMBL/GenBank/DDBJ whole genome shotgun (WGS) entry which is preliminary data.</text>
</comment>
<evidence type="ECO:0000256" key="5">
    <source>
        <dbReference type="ARBA" id="ARBA00013433"/>
    </source>
</evidence>
<dbReference type="AlphaFoldDB" id="A0A0Q9YX15"/>
<protein>
    <recommendedName>
        <fullName evidence="5">Peptidoglycan hydrolase FlgJ</fullName>
    </recommendedName>
    <alternativeName>
        <fullName evidence="11">Muramidase FlgJ</fullName>
    </alternativeName>
</protein>
<dbReference type="Pfam" id="PF10135">
    <property type="entry name" value="Rod-binding"/>
    <property type="match status" value="1"/>
</dbReference>
<dbReference type="GO" id="GO:0071973">
    <property type="term" value="P:bacterial-type flagellum-dependent cell motility"/>
    <property type="evidence" value="ECO:0007669"/>
    <property type="project" value="TreeGrafter"/>
</dbReference>
<evidence type="ECO:0000256" key="8">
    <source>
        <dbReference type="ARBA" id="ARBA00022801"/>
    </source>
</evidence>
<keyword evidence="14" id="KW-0282">Flagellum</keyword>
<dbReference type="GO" id="GO:0044780">
    <property type="term" value="P:bacterial-type flagellum assembly"/>
    <property type="evidence" value="ECO:0007669"/>
    <property type="project" value="InterPro"/>
</dbReference>
<dbReference type="GO" id="GO:0016798">
    <property type="term" value="F:hydrolase activity, acting on glycosyl bonds"/>
    <property type="evidence" value="ECO:0007669"/>
    <property type="project" value="UniProtKB-KW"/>
</dbReference>
<dbReference type="PATRIC" id="fig|1590043.3.peg.1277"/>
<proteinExistence type="inferred from homology"/>
<comment type="similarity">
    <text evidence="3">In the N-terminal section; belongs to the FlgJ family.</text>
</comment>
<dbReference type="NCBIfam" id="TIGR02541">
    <property type="entry name" value="flagell_FlgJ"/>
    <property type="match status" value="1"/>
</dbReference>
<keyword evidence="7" id="KW-1005">Bacterial flagellum biogenesis</keyword>
<keyword evidence="14" id="KW-0966">Cell projection</keyword>
<dbReference type="STRING" id="295108.HT99x_01260"/>